<evidence type="ECO:0000256" key="4">
    <source>
        <dbReference type="ARBA" id="ARBA00022475"/>
    </source>
</evidence>
<dbReference type="EMBL" id="BANT01000004">
    <property type="protein sequence ID" value="GAC56314.1"/>
    <property type="molecule type" value="Genomic_DNA"/>
</dbReference>
<dbReference type="GO" id="GO:0008324">
    <property type="term" value="F:monoatomic cation transmembrane transporter activity"/>
    <property type="evidence" value="ECO:0007669"/>
    <property type="project" value="InterPro"/>
</dbReference>
<organism evidence="10 11">
    <name type="scientific">Gordonia hirsuta DSM 44140 = NBRC 16056</name>
    <dbReference type="NCBI Taxonomy" id="1121927"/>
    <lineage>
        <taxon>Bacteria</taxon>
        <taxon>Bacillati</taxon>
        <taxon>Actinomycetota</taxon>
        <taxon>Actinomycetes</taxon>
        <taxon>Mycobacteriales</taxon>
        <taxon>Gordoniaceae</taxon>
        <taxon>Gordonia</taxon>
    </lineage>
</organism>
<dbReference type="GO" id="GO:0005886">
    <property type="term" value="C:plasma membrane"/>
    <property type="evidence" value="ECO:0007669"/>
    <property type="project" value="UniProtKB-SubCell"/>
</dbReference>
<protein>
    <recommendedName>
        <fullName evidence="9">RCK C-terminal domain-containing protein</fullName>
    </recommendedName>
</protein>
<feature type="transmembrane region" description="Helical" evidence="8">
    <location>
        <begin position="348"/>
        <end position="366"/>
    </location>
</feature>
<feature type="transmembrane region" description="Helical" evidence="8">
    <location>
        <begin position="137"/>
        <end position="165"/>
    </location>
</feature>
<dbReference type="PROSITE" id="PS51202">
    <property type="entry name" value="RCK_C"/>
    <property type="match status" value="1"/>
</dbReference>
<feature type="transmembrane region" description="Helical" evidence="8">
    <location>
        <begin position="12"/>
        <end position="31"/>
    </location>
</feature>
<evidence type="ECO:0000256" key="1">
    <source>
        <dbReference type="ARBA" id="ARBA00004651"/>
    </source>
</evidence>
<dbReference type="InterPro" id="IPR006512">
    <property type="entry name" value="YidE_YbjL"/>
</dbReference>
<feature type="transmembrane region" description="Helical" evidence="8">
    <location>
        <begin position="502"/>
        <end position="524"/>
    </location>
</feature>
<dbReference type="SUPFAM" id="SSF116726">
    <property type="entry name" value="TrkA C-terminal domain-like"/>
    <property type="match status" value="1"/>
</dbReference>
<dbReference type="PANTHER" id="PTHR30445:SF3">
    <property type="entry name" value="TRANSPORT PROTEIN YIDE-RELATED"/>
    <property type="match status" value="1"/>
</dbReference>
<sequence>MSGFFAFLADNPLLLLGIFIIIGGSAGKLAIGPVTLGPIAVLLAAIALTAWGTVYDQTLQIPEVLGNLGLAIFAFATGLLAGPSFFAALRSSWTLMLAVVLVLIVAAGVGIGVGGLFELPGDAIAGTFAGALNNTPALAAAGSTPAATVGYAVAYLFGLVAMLGLTQVALSRGPADRDDPEPLVTATVRIDTSEPTTIRDLHRRFGRTIAFTRVSRSSTDPVLGVDDDTVLGPADLLTVVGPENLVEQVISDLGHRSSHDLVASRADLDFRRITISDPRLAGRRVADLRLEQRFEATIARIRRGDTDFISTPGERLQLGDRVRVVAPPEKIDEVTRYLGDSARGLSDINPVALGGGLALGLGLGLIQVPVPGLGALSVGAAAGTLMVGLVMGRVGRIGPVHVSMPHTAATVLVELGLLIFLSFAGTRAGSQILEAFTDGAALDYFVTGALVTLVAGLGVLLVVGRLFRAGRTRLGGIVAGAQTQPALLAFANNRTCFDPRVAIGYALVYPAAMIVKVVLAQIMAGG</sequence>
<reference evidence="10 11" key="1">
    <citation type="submission" date="2012-12" db="EMBL/GenBank/DDBJ databases">
        <title>Whole genome shotgun sequence of Gordonia hirsuta NBRC 16056.</title>
        <authorList>
            <person name="Isaki-Nakamura S."/>
            <person name="Hosoyama A."/>
            <person name="Tsuchikane K."/>
            <person name="Katsumata H."/>
            <person name="Baba S."/>
            <person name="Yamazaki S."/>
            <person name="Fujita N."/>
        </authorList>
    </citation>
    <scope>NUCLEOTIDE SEQUENCE [LARGE SCALE GENOMIC DNA]</scope>
    <source>
        <strain evidence="10 11">NBRC 16056</strain>
    </source>
</reference>
<dbReference type="InterPro" id="IPR050144">
    <property type="entry name" value="AAE_transporter"/>
</dbReference>
<evidence type="ECO:0000256" key="5">
    <source>
        <dbReference type="ARBA" id="ARBA00022692"/>
    </source>
</evidence>
<dbReference type="STRING" id="1121927.GOHSU_04_01840"/>
<evidence type="ECO:0000256" key="7">
    <source>
        <dbReference type="ARBA" id="ARBA00023136"/>
    </source>
</evidence>
<dbReference type="AlphaFoldDB" id="L7L5U2"/>
<dbReference type="PANTHER" id="PTHR30445">
    <property type="entry name" value="K(+)_H(+) ANTIPORTER SUBUNIT KHTT"/>
    <property type="match status" value="1"/>
</dbReference>
<dbReference type="NCBIfam" id="TIGR01625">
    <property type="entry name" value="YidE_YbjL_dupl"/>
    <property type="match status" value="1"/>
</dbReference>
<keyword evidence="3" id="KW-0813">Transport</keyword>
<feature type="transmembrane region" description="Helical" evidence="8">
    <location>
        <begin position="372"/>
        <end position="392"/>
    </location>
</feature>
<evidence type="ECO:0000256" key="6">
    <source>
        <dbReference type="ARBA" id="ARBA00022989"/>
    </source>
</evidence>
<comment type="similarity">
    <text evidence="2">Belongs to the AAE transporter (TC 2.A.81) family.</text>
</comment>
<dbReference type="GO" id="GO:0006813">
    <property type="term" value="P:potassium ion transport"/>
    <property type="evidence" value="ECO:0007669"/>
    <property type="project" value="InterPro"/>
</dbReference>
<evidence type="ECO:0000256" key="8">
    <source>
        <dbReference type="SAM" id="Phobius"/>
    </source>
</evidence>
<dbReference type="InterPro" id="IPR006037">
    <property type="entry name" value="RCK_C"/>
</dbReference>
<keyword evidence="5 8" id="KW-0812">Transmembrane</keyword>
<dbReference type="RefSeq" id="WP_005936272.1">
    <property type="nucleotide sequence ID" value="NZ_ATVK01000041.1"/>
</dbReference>
<evidence type="ECO:0000313" key="10">
    <source>
        <dbReference type="EMBL" id="GAC56314.1"/>
    </source>
</evidence>
<feature type="domain" description="RCK C-terminal" evidence="9">
    <location>
        <begin position="256"/>
        <end position="340"/>
    </location>
</feature>
<gene>
    <name evidence="10" type="ORF">GOHSU_04_01840</name>
</gene>
<proteinExistence type="inferred from homology"/>
<evidence type="ECO:0000313" key="11">
    <source>
        <dbReference type="Proteomes" id="UP000053405"/>
    </source>
</evidence>
<keyword evidence="11" id="KW-1185">Reference proteome</keyword>
<dbReference type="Proteomes" id="UP000053405">
    <property type="component" value="Unassembled WGS sequence"/>
</dbReference>
<feature type="transmembrane region" description="Helical" evidence="8">
    <location>
        <begin position="67"/>
        <end position="88"/>
    </location>
</feature>
<accession>L7L5U2</accession>
<dbReference type="InterPro" id="IPR036721">
    <property type="entry name" value="RCK_C_sf"/>
</dbReference>
<feature type="transmembrane region" description="Helical" evidence="8">
    <location>
        <begin position="38"/>
        <end position="55"/>
    </location>
</feature>
<keyword evidence="7 8" id="KW-0472">Membrane</keyword>
<keyword evidence="6 8" id="KW-1133">Transmembrane helix</keyword>
<feature type="transmembrane region" description="Helical" evidence="8">
    <location>
        <begin position="404"/>
        <end position="424"/>
    </location>
</feature>
<feature type="transmembrane region" description="Helical" evidence="8">
    <location>
        <begin position="444"/>
        <end position="463"/>
    </location>
</feature>
<dbReference type="Pfam" id="PF06826">
    <property type="entry name" value="Asp-Al_Ex"/>
    <property type="match status" value="2"/>
</dbReference>
<dbReference type="eggNOG" id="COG2985">
    <property type="taxonomic scope" value="Bacteria"/>
</dbReference>
<feature type="transmembrane region" description="Helical" evidence="8">
    <location>
        <begin position="95"/>
        <end position="117"/>
    </location>
</feature>
<keyword evidence="4" id="KW-1003">Cell membrane</keyword>
<evidence type="ECO:0000256" key="3">
    <source>
        <dbReference type="ARBA" id="ARBA00022448"/>
    </source>
</evidence>
<comment type="caution">
    <text evidence="10">The sequence shown here is derived from an EMBL/GenBank/DDBJ whole genome shotgun (WGS) entry which is preliminary data.</text>
</comment>
<name>L7L5U2_9ACTN</name>
<dbReference type="Pfam" id="PF02080">
    <property type="entry name" value="TrkA_C"/>
    <property type="match status" value="1"/>
</dbReference>
<evidence type="ECO:0000256" key="2">
    <source>
        <dbReference type="ARBA" id="ARBA00009854"/>
    </source>
</evidence>
<evidence type="ECO:0000259" key="9">
    <source>
        <dbReference type="PROSITE" id="PS51202"/>
    </source>
</evidence>
<dbReference type="eggNOG" id="COG0569">
    <property type="taxonomic scope" value="Bacteria"/>
</dbReference>
<dbReference type="Gene3D" id="3.30.70.1450">
    <property type="entry name" value="Regulator of K+ conductance, C-terminal domain"/>
    <property type="match status" value="1"/>
</dbReference>
<comment type="subcellular location">
    <subcellularLocation>
        <location evidence="1">Cell membrane</location>
        <topology evidence="1">Multi-pass membrane protein</topology>
    </subcellularLocation>
</comment>
<dbReference type="OrthoDB" id="9155749at2"/>